<dbReference type="RefSeq" id="WP_075123424.1">
    <property type="nucleotide sequence ID" value="NZ_MSIE01000001.1"/>
</dbReference>
<gene>
    <name evidence="3" type="ORF">BU204_00210</name>
</gene>
<feature type="chain" id="PRO_5013362367" description="Subtilisin inhibitor domain-containing protein" evidence="2">
    <location>
        <begin position="39"/>
        <end position="181"/>
    </location>
</feature>
<proteinExistence type="predicted"/>
<feature type="compositionally biased region" description="Acidic residues" evidence="1">
    <location>
        <begin position="62"/>
        <end position="74"/>
    </location>
</feature>
<feature type="region of interest" description="Disordered" evidence="1">
    <location>
        <begin position="36"/>
        <end position="88"/>
    </location>
</feature>
<reference evidence="3 4" key="1">
    <citation type="submission" date="2016-12" db="EMBL/GenBank/DDBJ databases">
        <title>The draft genome sequence of Actinophytocola sp. 11-183.</title>
        <authorList>
            <person name="Wang W."/>
            <person name="Yuan L."/>
        </authorList>
    </citation>
    <scope>NUCLEOTIDE SEQUENCE [LARGE SCALE GENOMIC DNA]</scope>
    <source>
        <strain evidence="3 4">11-183</strain>
    </source>
</reference>
<name>A0A1Q8CYF6_9PSEU</name>
<evidence type="ECO:0000256" key="1">
    <source>
        <dbReference type="SAM" id="MobiDB-lite"/>
    </source>
</evidence>
<feature type="compositionally biased region" description="Low complexity" evidence="1">
    <location>
        <begin position="48"/>
        <end position="61"/>
    </location>
</feature>
<feature type="signal peptide" evidence="2">
    <location>
        <begin position="1"/>
        <end position="38"/>
    </location>
</feature>
<dbReference type="STRING" id="1912961.BU204_00210"/>
<dbReference type="EMBL" id="MSIE01000001">
    <property type="protein sequence ID" value="OLF19390.1"/>
    <property type="molecule type" value="Genomic_DNA"/>
</dbReference>
<dbReference type="PROSITE" id="PS51257">
    <property type="entry name" value="PROKAR_LIPOPROTEIN"/>
    <property type="match status" value="1"/>
</dbReference>
<dbReference type="Proteomes" id="UP000185596">
    <property type="component" value="Unassembled WGS sequence"/>
</dbReference>
<protein>
    <recommendedName>
        <fullName evidence="5">Subtilisin inhibitor domain-containing protein</fullName>
    </recommendedName>
</protein>
<comment type="caution">
    <text evidence="3">The sequence shown here is derived from an EMBL/GenBank/DDBJ whole genome shotgun (WGS) entry which is preliminary data.</text>
</comment>
<evidence type="ECO:0008006" key="5">
    <source>
        <dbReference type="Google" id="ProtNLM"/>
    </source>
</evidence>
<keyword evidence="4" id="KW-1185">Reference proteome</keyword>
<dbReference type="AlphaFoldDB" id="A0A1Q8CYF6"/>
<accession>A0A1Q8CYF6</accession>
<evidence type="ECO:0000313" key="3">
    <source>
        <dbReference type="EMBL" id="OLF19390.1"/>
    </source>
</evidence>
<dbReference type="OrthoDB" id="3697882at2"/>
<evidence type="ECO:0000256" key="2">
    <source>
        <dbReference type="SAM" id="SignalP"/>
    </source>
</evidence>
<keyword evidence="2" id="KW-0732">Signal</keyword>
<evidence type="ECO:0000313" key="4">
    <source>
        <dbReference type="Proteomes" id="UP000185596"/>
    </source>
</evidence>
<organism evidence="3 4">
    <name type="scientific">Actinophytocola xanthii</name>
    <dbReference type="NCBI Taxonomy" id="1912961"/>
    <lineage>
        <taxon>Bacteria</taxon>
        <taxon>Bacillati</taxon>
        <taxon>Actinomycetota</taxon>
        <taxon>Actinomycetes</taxon>
        <taxon>Pseudonocardiales</taxon>
        <taxon>Pseudonocardiaceae</taxon>
    </lineage>
</organism>
<sequence length="181" mass="18746">MERTGGTSWRARPRAVLARVVTGCLLAVLAACSSSVSGAPTGAERPEPTSATPTAETSTPDPSDEATEEPEPTEESGTAIPAPPTSIDQNATQQYCQPFIIGPGNQRMQVVVVETPGGRVNCDQAAAVLVDYYAERPTPDPGSEPLVVAGYACGQVPVPDIPQVICGDGASLFYSMWVQGG</sequence>